<dbReference type="Pfam" id="PF00672">
    <property type="entry name" value="HAMP"/>
    <property type="match status" value="1"/>
</dbReference>
<feature type="transmembrane region" description="Helical" evidence="6">
    <location>
        <begin position="13"/>
        <end position="33"/>
    </location>
</feature>
<dbReference type="RefSeq" id="WP_125016659.1">
    <property type="nucleotide sequence ID" value="NZ_QWEZ01000002.1"/>
</dbReference>
<protein>
    <submittedName>
        <fullName evidence="9">Methyl-accepting chemotaxis protein</fullName>
    </submittedName>
</protein>
<evidence type="ECO:0000256" key="4">
    <source>
        <dbReference type="PROSITE-ProRule" id="PRU00284"/>
    </source>
</evidence>
<evidence type="ECO:0000259" key="8">
    <source>
        <dbReference type="PROSITE" id="PS50885"/>
    </source>
</evidence>
<dbReference type="EMBL" id="QWEZ01000002">
    <property type="protein sequence ID" value="RRJ82689.1"/>
    <property type="molecule type" value="Genomic_DNA"/>
</dbReference>
<organism evidence="9 10">
    <name type="scientific">Aestuariirhabdus litorea</name>
    <dbReference type="NCBI Taxonomy" id="2528527"/>
    <lineage>
        <taxon>Bacteria</taxon>
        <taxon>Pseudomonadati</taxon>
        <taxon>Pseudomonadota</taxon>
        <taxon>Gammaproteobacteria</taxon>
        <taxon>Oceanospirillales</taxon>
        <taxon>Aestuariirhabdaceae</taxon>
        <taxon>Aestuariirhabdus</taxon>
    </lineage>
</organism>
<dbReference type="PANTHER" id="PTHR32089">
    <property type="entry name" value="METHYL-ACCEPTING CHEMOTAXIS PROTEIN MCPB"/>
    <property type="match status" value="1"/>
</dbReference>
<dbReference type="Proteomes" id="UP000280792">
    <property type="component" value="Unassembled WGS sequence"/>
</dbReference>
<dbReference type="SMART" id="SM00304">
    <property type="entry name" value="HAMP"/>
    <property type="match status" value="1"/>
</dbReference>
<keyword evidence="6" id="KW-1133">Transmembrane helix</keyword>
<dbReference type="PRINTS" id="PR00260">
    <property type="entry name" value="CHEMTRNSDUCR"/>
</dbReference>
<evidence type="ECO:0000256" key="1">
    <source>
        <dbReference type="ARBA" id="ARBA00004370"/>
    </source>
</evidence>
<feature type="domain" description="HAMP" evidence="8">
    <location>
        <begin position="229"/>
        <end position="281"/>
    </location>
</feature>
<comment type="caution">
    <text evidence="9">The sequence shown here is derived from an EMBL/GenBank/DDBJ whole genome shotgun (WGS) entry which is preliminary data.</text>
</comment>
<reference evidence="9 10" key="1">
    <citation type="submission" date="2018-08" db="EMBL/GenBank/DDBJ databases">
        <authorList>
            <person name="Khan S.A."/>
        </authorList>
    </citation>
    <scope>NUCLEOTIDE SEQUENCE [LARGE SCALE GENOMIC DNA]</scope>
    <source>
        <strain evidence="9 10">GTF-13</strain>
    </source>
</reference>
<evidence type="ECO:0000256" key="3">
    <source>
        <dbReference type="ARBA" id="ARBA00029447"/>
    </source>
</evidence>
<dbReference type="GO" id="GO:0016020">
    <property type="term" value="C:membrane"/>
    <property type="evidence" value="ECO:0007669"/>
    <property type="project" value="UniProtKB-SubCell"/>
</dbReference>
<feature type="domain" description="Methyl-accepting transducer" evidence="7">
    <location>
        <begin position="286"/>
        <end position="522"/>
    </location>
</feature>
<dbReference type="FunFam" id="1.10.287.950:FF:000001">
    <property type="entry name" value="Methyl-accepting chemotaxis sensory transducer"/>
    <property type="match status" value="1"/>
</dbReference>
<keyword evidence="5" id="KW-0175">Coiled coil</keyword>
<comment type="subcellular location">
    <subcellularLocation>
        <location evidence="1">Membrane</location>
    </subcellularLocation>
</comment>
<dbReference type="PROSITE" id="PS50111">
    <property type="entry name" value="CHEMOTAXIS_TRANSDUC_2"/>
    <property type="match status" value="1"/>
</dbReference>
<dbReference type="GO" id="GO:0006935">
    <property type="term" value="P:chemotaxis"/>
    <property type="evidence" value="ECO:0007669"/>
    <property type="project" value="InterPro"/>
</dbReference>
<dbReference type="Pfam" id="PF00015">
    <property type="entry name" value="MCPsignal"/>
    <property type="match status" value="1"/>
</dbReference>
<dbReference type="InterPro" id="IPR003660">
    <property type="entry name" value="HAMP_dom"/>
</dbReference>
<feature type="coiled-coil region" evidence="5">
    <location>
        <begin position="120"/>
        <end position="154"/>
    </location>
</feature>
<keyword evidence="2 4" id="KW-0807">Transducer</keyword>
<dbReference type="GO" id="GO:0004888">
    <property type="term" value="F:transmembrane signaling receptor activity"/>
    <property type="evidence" value="ECO:0007669"/>
    <property type="project" value="InterPro"/>
</dbReference>
<dbReference type="InterPro" id="IPR024478">
    <property type="entry name" value="HlyB_4HB_MCP"/>
</dbReference>
<evidence type="ECO:0000259" key="7">
    <source>
        <dbReference type="PROSITE" id="PS50111"/>
    </source>
</evidence>
<dbReference type="AlphaFoldDB" id="A0A3P3VLU2"/>
<accession>A0A3P3VLU2</accession>
<proteinExistence type="inferred from homology"/>
<sequence>MQLFHDLSIGKKIGFIILLLTTLLVITSAFGLFKMNAIGNELQTVQSEDMPLIEVVSDITIKQLETAIRIERAMRLAGMTSSNQTIALLHEEVTALSAEINAEIKQGETILVQAQSHALSPQLAAELETLSRALKETEHEHQAFEAQVEQLLAQLDQGQTVTEASVLALESSQAAINEHLATILKGIETMTEHALETVHADEASAFTGMSVLTVLSVLLGMLLGTLITRAITRPLAQAVDATQRLANGDLTVQIEARSTDETGQLLSAMQRMSLKLQDMVSQIAAATEQLSGATNEVATITTRTAKNIELQTEQLSQTSVAMNEMSATVRDVAHNASDAADSTATAEAEARKGEQTVEQVNHSIHELALDIEHTSEAITRLSNETENVDSILEVITSIAEQTNLLALNAAIEAARAGEQGRGFAVVADEVRTLASRTQDSISTIQTMIGSLKSEAKQSVEAMNSGYAKANQAVELSEQAASALVEINQSVDRIAQMNTQIASAAEQQSAVAEQVNRSVSMINESQHEASSGAQQVAVATEELAQLSENLKGLVGQFKLA</sequence>
<name>A0A3P3VLU2_9GAMM</name>
<dbReference type="SMART" id="SM00283">
    <property type="entry name" value="MA"/>
    <property type="match status" value="1"/>
</dbReference>
<dbReference type="PANTHER" id="PTHR32089:SF120">
    <property type="entry name" value="METHYL-ACCEPTING CHEMOTAXIS PROTEIN TLPQ"/>
    <property type="match status" value="1"/>
</dbReference>
<comment type="similarity">
    <text evidence="3">Belongs to the methyl-accepting chemotaxis (MCP) protein family.</text>
</comment>
<keyword evidence="6" id="KW-0472">Membrane</keyword>
<dbReference type="Gene3D" id="1.10.287.950">
    <property type="entry name" value="Methyl-accepting chemotaxis protein"/>
    <property type="match status" value="1"/>
</dbReference>
<evidence type="ECO:0000256" key="2">
    <source>
        <dbReference type="ARBA" id="ARBA00023224"/>
    </source>
</evidence>
<dbReference type="GO" id="GO:0007165">
    <property type="term" value="P:signal transduction"/>
    <property type="evidence" value="ECO:0007669"/>
    <property type="project" value="UniProtKB-KW"/>
</dbReference>
<dbReference type="InterPro" id="IPR004090">
    <property type="entry name" value="Chemotax_Me-accpt_rcpt"/>
</dbReference>
<dbReference type="InterPro" id="IPR004089">
    <property type="entry name" value="MCPsignal_dom"/>
</dbReference>
<gene>
    <name evidence="9" type="ORF">D0544_12575</name>
</gene>
<dbReference type="Gene3D" id="6.10.340.10">
    <property type="match status" value="1"/>
</dbReference>
<feature type="coiled-coil region" evidence="5">
    <location>
        <begin position="269"/>
        <end position="296"/>
    </location>
</feature>
<evidence type="ECO:0000313" key="9">
    <source>
        <dbReference type="EMBL" id="RRJ82689.1"/>
    </source>
</evidence>
<dbReference type="PROSITE" id="PS50885">
    <property type="entry name" value="HAMP"/>
    <property type="match status" value="1"/>
</dbReference>
<evidence type="ECO:0000256" key="5">
    <source>
        <dbReference type="SAM" id="Coils"/>
    </source>
</evidence>
<dbReference type="Pfam" id="PF12729">
    <property type="entry name" value="4HB_MCP_1"/>
    <property type="match status" value="1"/>
</dbReference>
<dbReference type="SUPFAM" id="SSF58104">
    <property type="entry name" value="Methyl-accepting chemotaxis protein (MCP) signaling domain"/>
    <property type="match status" value="1"/>
</dbReference>
<keyword evidence="10" id="KW-1185">Reference proteome</keyword>
<dbReference type="CDD" id="cd06225">
    <property type="entry name" value="HAMP"/>
    <property type="match status" value="1"/>
</dbReference>
<evidence type="ECO:0000256" key="6">
    <source>
        <dbReference type="SAM" id="Phobius"/>
    </source>
</evidence>
<keyword evidence="6" id="KW-0812">Transmembrane</keyword>
<reference evidence="9 10" key="2">
    <citation type="submission" date="2018-12" db="EMBL/GenBank/DDBJ databases">
        <title>Simiduia agarivorans gen. nov., sp. nov., a marine, agarolytic bacterium isolated from shallow coastal water from Keelung, Taiwan.</title>
        <authorList>
            <person name="Shieh W.Y."/>
        </authorList>
    </citation>
    <scope>NUCLEOTIDE SEQUENCE [LARGE SCALE GENOMIC DNA]</scope>
    <source>
        <strain evidence="9 10">GTF-13</strain>
    </source>
</reference>
<evidence type="ECO:0000313" key="10">
    <source>
        <dbReference type="Proteomes" id="UP000280792"/>
    </source>
</evidence>